<gene>
    <name evidence="2" type="ORF">Pla52o_48600</name>
</gene>
<dbReference type="EMBL" id="SJPT01000010">
    <property type="protein sequence ID" value="TWU17645.1"/>
    <property type="molecule type" value="Genomic_DNA"/>
</dbReference>
<name>A0A5C6C0C2_9BACT</name>
<evidence type="ECO:0000256" key="1">
    <source>
        <dbReference type="SAM" id="MobiDB-lite"/>
    </source>
</evidence>
<evidence type="ECO:0000313" key="2">
    <source>
        <dbReference type="EMBL" id="TWU17645.1"/>
    </source>
</evidence>
<dbReference type="AlphaFoldDB" id="A0A5C6C0C2"/>
<accession>A0A5C6C0C2</accession>
<dbReference type="Proteomes" id="UP000316304">
    <property type="component" value="Unassembled WGS sequence"/>
</dbReference>
<keyword evidence="3" id="KW-1185">Reference proteome</keyword>
<protein>
    <submittedName>
        <fullName evidence="2">Uncharacterized protein</fullName>
    </submittedName>
</protein>
<organism evidence="2 3">
    <name type="scientific">Novipirellula galeiformis</name>
    <dbReference type="NCBI Taxonomy" id="2528004"/>
    <lineage>
        <taxon>Bacteria</taxon>
        <taxon>Pseudomonadati</taxon>
        <taxon>Planctomycetota</taxon>
        <taxon>Planctomycetia</taxon>
        <taxon>Pirellulales</taxon>
        <taxon>Pirellulaceae</taxon>
        <taxon>Novipirellula</taxon>
    </lineage>
</organism>
<comment type="caution">
    <text evidence="2">The sequence shown here is derived from an EMBL/GenBank/DDBJ whole genome shotgun (WGS) entry which is preliminary data.</text>
</comment>
<reference evidence="2 3" key="1">
    <citation type="submission" date="2019-02" db="EMBL/GenBank/DDBJ databases">
        <title>Deep-cultivation of Planctomycetes and their phenomic and genomic characterization uncovers novel biology.</title>
        <authorList>
            <person name="Wiegand S."/>
            <person name="Jogler M."/>
            <person name="Boedeker C."/>
            <person name="Pinto D."/>
            <person name="Vollmers J."/>
            <person name="Rivas-Marin E."/>
            <person name="Kohn T."/>
            <person name="Peeters S.H."/>
            <person name="Heuer A."/>
            <person name="Rast P."/>
            <person name="Oberbeckmann S."/>
            <person name="Bunk B."/>
            <person name="Jeske O."/>
            <person name="Meyerdierks A."/>
            <person name="Storesund J.E."/>
            <person name="Kallscheuer N."/>
            <person name="Luecker S."/>
            <person name="Lage O.M."/>
            <person name="Pohl T."/>
            <person name="Merkel B.J."/>
            <person name="Hornburger P."/>
            <person name="Mueller R.-W."/>
            <person name="Bruemmer F."/>
            <person name="Labrenz M."/>
            <person name="Spormann A.M."/>
            <person name="Op Den Camp H."/>
            <person name="Overmann J."/>
            <person name="Amann R."/>
            <person name="Jetten M.S.M."/>
            <person name="Mascher T."/>
            <person name="Medema M.H."/>
            <person name="Devos D.P."/>
            <person name="Kaster A.-K."/>
            <person name="Ovreas L."/>
            <person name="Rohde M."/>
            <person name="Galperin M.Y."/>
            <person name="Jogler C."/>
        </authorList>
    </citation>
    <scope>NUCLEOTIDE SEQUENCE [LARGE SCALE GENOMIC DNA]</scope>
    <source>
        <strain evidence="2 3">Pla52o</strain>
    </source>
</reference>
<sequence length="103" mass="11779">MDCGAPAYPSVSRRSKVDALRLSPYLWYFFHNAIFFGSGAMPPGRSKRRNALEKQRAAQRRTTTQNTPSMSAPIVWGVRQLFCPDEMRLGWRGAKRELDLRSC</sequence>
<evidence type="ECO:0000313" key="3">
    <source>
        <dbReference type="Proteomes" id="UP000316304"/>
    </source>
</evidence>
<feature type="region of interest" description="Disordered" evidence="1">
    <location>
        <begin position="38"/>
        <end position="71"/>
    </location>
</feature>
<proteinExistence type="predicted"/>